<name>Q2QTE8_ORYSJ</name>
<sequence length="636" mass="73535">MESRKISKIVLKGQKIRIDEIFRDTRKDTNIAMPSAKSELLQNECIVVPIALDTNILQASENNQGNEEEEKKDEEKKDLSIAPCMLEECSIGKAPIIYEDENNKGNDNGATTTQEDRMNISNYLSSSSSCLNELQVGLQEGECCSFSTTKILGSNHMVIKKCSAQDVVIDKDKYNTLHDKRYLLGQRKRDRIGMNVENKLLSLRQKIEESSCQVLCLQETKKENFDLSDIKKFAPKRFDSFAFAPSMGASGGILIVWPSRVFSGTPKEVNPFSVTVELTSRFTSQVWSLTYFVTWLKNIQIDAHQNWLFLGDFNFYRSIYRNKVGADMNDIFIFNEIISTLGLLEIPLKGRRFTWSNMQQNPLLERLDWAFTSASWTLTFPNTTVLPLTRNISDHVPCVVKIDTKIPKSPIFRFENFWVEAEGFFDVVQQDWMLDPGFDDPAKCISFKLKILGKKLKLWSKNLSRIMLLLNNCNKVIDFHDLLEEDRSLSLFEWNFREAVKHHILKLLEYRKIYWKKHCTNRWMMLGEENTNLFQSIATERYRMNTISQVLNQSGQIVNLHDQKANLFYQSFKNRMGISCSPTIDFNLNELFVPRIDLECLIDMFYTQEIDNLISIIPVDKAPGPDGFNGYFMEKC</sequence>
<dbReference type="PANTHER" id="PTHR33710">
    <property type="entry name" value="BNAC02G09200D PROTEIN"/>
    <property type="match status" value="1"/>
</dbReference>
<feature type="domain" description="Endonuclease/exonuclease/phosphatase" evidence="1">
    <location>
        <begin position="199"/>
        <end position="395"/>
    </location>
</feature>
<dbReference type="SUPFAM" id="SSF56219">
    <property type="entry name" value="DNase I-like"/>
    <property type="match status" value="1"/>
</dbReference>
<dbReference type="Pfam" id="PF03372">
    <property type="entry name" value="Exo_endo_phos"/>
    <property type="match status" value="1"/>
</dbReference>
<reference evidence="2" key="3">
    <citation type="submission" date="2006-01" db="EMBL/GenBank/DDBJ databases">
        <authorList>
            <person name="Buell R."/>
        </authorList>
    </citation>
    <scope>NUCLEOTIDE SEQUENCE</scope>
</reference>
<accession>Q2QTE8</accession>
<dbReference type="PANTHER" id="PTHR33710:SF48">
    <property type="entry name" value="OS02G0307075 PROTEIN"/>
    <property type="match status" value="1"/>
</dbReference>
<protein>
    <submittedName>
        <fullName evidence="2">Retrotransposon protein, putative, LINE subclass</fullName>
    </submittedName>
</protein>
<dbReference type="InterPro" id="IPR005135">
    <property type="entry name" value="Endo/exonuclease/phosphatase"/>
</dbReference>
<dbReference type="AlphaFoldDB" id="Q2QTE8"/>
<dbReference type="EMBL" id="DP000011">
    <property type="protein sequence ID" value="ABA97790.1"/>
    <property type="molecule type" value="Genomic_DNA"/>
</dbReference>
<proteinExistence type="predicted"/>
<gene>
    <name evidence="2" type="ordered locus">LOC_Os12g19890</name>
</gene>
<reference evidence="2" key="2">
    <citation type="submission" date="2005-04" db="EMBL/GenBank/DDBJ databases">
        <authorList>
            <person name="Buell C.R."/>
            <person name="Wing R.A."/>
            <person name="McCombie W.A."/>
            <person name="Ouyang S."/>
        </authorList>
    </citation>
    <scope>NUCLEOTIDE SEQUENCE</scope>
</reference>
<reference evidence="2" key="1">
    <citation type="journal article" date="2005" name="BMC Biol.">
        <title>The sequence of rice chromosomes 11 and 12, rich in disease resistance genes and recent gene duplications.</title>
        <authorList>
            <consortium name="The rice chromosomes 11 and 12 sequencing consortia"/>
        </authorList>
    </citation>
    <scope>NUCLEOTIDE SEQUENCE [LARGE SCALE GENOMIC DNA]</scope>
</reference>
<evidence type="ECO:0000259" key="1">
    <source>
        <dbReference type="Pfam" id="PF03372"/>
    </source>
</evidence>
<dbReference type="GO" id="GO:0003824">
    <property type="term" value="F:catalytic activity"/>
    <property type="evidence" value="ECO:0007669"/>
    <property type="project" value="InterPro"/>
</dbReference>
<organism evidence="2">
    <name type="scientific">Oryza sativa subsp. japonica</name>
    <name type="common">Rice</name>
    <dbReference type="NCBI Taxonomy" id="39947"/>
    <lineage>
        <taxon>Eukaryota</taxon>
        <taxon>Viridiplantae</taxon>
        <taxon>Streptophyta</taxon>
        <taxon>Embryophyta</taxon>
        <taxon>Tracheophyta</taxon>
        <taxon>Spermatophyta</taxon>
        <taxon>Magnoliopsida</taxon>
        <taxon>Liliopsida</taxon>
        <taxon>Poales</taxon>
        <taxon>Poaceae</taxon>
        <taxon>BOP clade</taxon>
        <taxon>Oryzoideae</taxon>
        <taxon>Oryzeae</taxon>
        <taxon>Oryzinae</taxon>
        <taxon>Oryza</taxon>
        <taxon>Oryza sativa</taxon>
    </lineage>
</organism>
<dbReference type="InterPro" id="IPR036691">
    <property type="entry name" value="Endo/exonu/phosph_ase_sf"/>
</dbReference>
<dbReference type="Gene3D" id="3.60.10.10">
    <property type="entry name" value="Endonuclease/exonuclease/phosphatase"/>
    <property type="match status" value="1"/>
</dbReference>
<evidence type="ECO:0000313" key="2">
    <source>
        <dbReference type="EMBL" id="ABA97790.1"/>
    </source>
</evidence>